<keyword evidence="1" id="KW-0732">Signal</keyword>
<reference evidence="2" key="1">
    <citation type="submission" date="2022-12" db="EMBL/GenBank/DDBJ databases">
        <title>Draft genome sequence of the thermophilic strain Brevibacillus thermoruber HT42, isolated from Los Humeros, Puebla, Mexico, with biotechnological potential.</title>
        <authorList>
            <person name="Lara Sanchez J."/>
            <person name="Solis Palacios R."/>
            <person name="Bustos Baena A.S."/>
            <person name="Ruz Baez A.E."/>
            <person name="Espinosa Luna G."/>
            <person name="Oliart Ros R.M."/>
        </authorList>
    </citation>
    <scope>NUCLEOTIDE SEQUENCE</scope>
    <source>
        <strain evidence="2">HT42</strain>
    </source>
</reference>
<dbReference type="Pfam" id="PF09580">
    <property type="entry name" value="Spore_YhcN_YlaJ"/>
    <property type="match status" value="1"/>
</dbReference>
<keyword evidence="3" id="KW-1185">Reference proteome</keyword>
<sequence>MEPLKKTWLFPVIAGLALVASACTPNAAPNYRQQGTTVQQAVPRTQFDGVGARPFDGLGTRPFDGLGVRNYDLGVRNTPYGTDYHNYNAYTSGARSYNAFTDDGRRPLDGIGAPSIYRARNGAGVMATTMPRLGYAQIDRKHVRTAGANNVFVDREALARAVGNVTATCPGVDRSTVLVTDEEIFVGLNTLGGNARTAKEQARMGAQSIAPRYYKVYVTDNANDIAEISRIASRASNVSMGRADEERSVDALIKRMGGMVDGEEMRTKGSRMTTTTR</sequence>
<name>A0A9X3Z298_9BACL</name>
<organism evidence="2 3">
    <name type="scientific">Brevibacillus thermoruber</name>
    <dbReference type="NCBI Taxonomy" id="33942"/>
    <lineage>
        <taxon>Bacteria</taxon>
        <taxon>Bacillati</taxon>
        <taxon>Bacillota</taxon>
        <taxon>Bacilli</taxon>
        <taxon>Bacillales</taxon>
        <taxon>Paenibacillaceae</taxon>
        <taxon>Brevibacillus</taxon>
    </lineage>
</organism>
<dbReference type="RefSeq" id="WP_271139502.1">
    <property type="nucleotide sequence ID" value="NZ_JAPYYP010000003.1"/>
</dbReference>
<dbReference type="Proteomes" id="UP001151071">
    <property type="component" value="Unassembled WGS sequence"/>
</dbReference>
<evidence type="ECO:0000256" key="1">
    <source>
        <dbReference type="SAM" id="SignalP"/>
    </source>
</evidence>
<dbReference type="AlphaFoldDB" id="A0A9X3Z298"/>
<evidence type="ECO:0000313" key="3">
    <source>
        <dbReference type="Proteomes" id="UP001151071"/>
    </source>
</evidence>
<protein>
    <submittedName>
        <fullName evidence="2">YhcN/YlaJ family sporulation lipoprotein</fullName>
    </submittedName>
</protein>
<comment type="caution">
    <text evidence="2">The sequence shown here is derived from an EMBL/GenBank/DDBJ whole genome shotgun (WGS) entry which is preliminary data.</text>
</comment>
<dbReference type="EMBL" id="JAPYYP010000003">
    <property type="protein sequence ID" value="MDA5107404.1"/>
    <property type="molecule type" value="Genomic_DNA"/>
</dbReference>
<gene>
    <name evidence="2" type="ORF">O3V59_03450</name>
</gene>
<dbReference type="InterPro" id="IPR019076">
    <property type="entry name" value="Spore_lipoprot_YhcN/YlaJ-like"/>
</dbReference>
<feature type="signal peptide" evidence="1">
    <location>
        <begin position="1"/>
        <end position="27"/>
    </location>
</feature>
<evidence type="ECO:0000313" key="2">
    <source>
        <dbReference type="EMBL" id="MDA5107404.1"/>
    </source>
</evidence>
<feature type="chain" id="PRO_5040762121" evidence="1">
    <location>
        <begin position="28"/>
        <end position="277"/>
    </location>
</feature>
<accession>A0A9X3Z298</accession>
<proteinExistence type="predicted"/>
<dbReference type="PROSITE" id="PS51257">
    <property type="entry name" value="PROKAR_LIPOPROTEIN"/>
    <property type="match status" value="1"/>
</dbReference>
<keyword evidence="2" id="KW-0449">Lipoprotein</keyword>